<name>A0A1C7H1Z7_9BACE</name>
<dbReference type="InterPro" id="IPR041662">
    <property type="entry name" value="SusD-like_2"/>
</dbReference>
<evidence type="ECO:0000313" key="2">
    <source>
        <dbReference type="Proteomes" id="UP000092631"/>
    </source>
</evidence>
<dbReference type="RefSeq" id="WP_065539443.1">
    <property type="nucleotide sequence ID" value="NZ_CAPDLJ010000025.1"/>
</dbReference>
<evidence type="ECO:0000313" key="1">
    <source>
        <dbReference type="EMBL" id="ANU58604.1"/>
    </source>
</evidence>
<dbReference type="SUPFAM" id="SSF48452">
    <property type="entry name" value="TPR-like"/>
    <property type="match status" value="1"/>
</dbReference>
<dbReference type="Pfam" id="PF12771">
    <property type="entry name" value="SusD-like_2"/>
    <property type="match status" value="1"/>
</dbReference>
<dbReference type="GeneID" id="82188321"/>
<dbReference type="Proteomes" id="UP000092631">
    <property type="component" value="Chromosome"/>
</dbReference>
<gene>
    <name evidence="1" type="ORF">A4V03_14325</name>
</gene>
<proteinExistence type="predicted"/>
<dbReference type="KEGG" id="bcae:A4V03_14325"/>
<keyword evidence="2" id="KW-1185">Reference proteome</keyword>
<protein>
    <recommendedName>
        <fullName evidence="3">SusD/RagB family nutrient-binding outer membrane lipoprotein</fullName>
    </recommendedName>
</protein>
<sequence length="555" mass="61704">MKIIKLLYTLTTTLIVCTSCSKYLDINDNPNKPTTAELNKVLTGAEYDIAMSFAAGSYIGSSLPSYVFHLSSREVDNYGITNATSTLGNTWLQGYAYGLKNTNAVIKAAEEGNNMIYAGIGKLMKAYAFTSLVDLWGDIPYTEFDIEGNYAPKLDRSQDIYNSLLALIDEAIGNLQDPNAANLLKPANDDLIYKGNVEKWVRMGNTLKLKLLVQSRKAKNEITEWNTRLSDLLSENNFMNNGEDFEFKHTAKDTPDERHQAYVDEYLGGQSTYYISPWIYETMSGKNLNVTDNPFVGITDPRIPYYWVNQIKAGDTAQNPTDYRDDAFVSIFFASNASGASNDQRETSTFIGIYPCGGKYDYGNGGKCDAKVGNGVAPEKMLQAYSVPFLLAELYLTGDANGDAREALKEGIRRSINHVNSVAKASDATVPAISNEAIETFIEKVSGKYDAASNNEEKLRIVMTQKWIANFFNPVEAYTDIRRTGYPTLLPKNATYAQSPYKTSQNPELGPVNIPLKGINAFPRAMWYPSSEVTRNPNVTNEGRNLSNPILFWDK</sequence>
<reference evidence="2" key="1">
    <citation type="submission" date="2016-04" db="EMBL/GenBank/DDBJ databases">
        <title>Complete Genome Sequences of Twelve Strains of a Stable Defined Moderately Diverse Mouse Microbiota 2 (sDMDMm2).</title>
        <authorList>
            <person name="Uchimura Y."/>
            <person name="Wyss M."/>
            <person name="Brugiroux S."/>
            <person name="Limenitakis J.P."/>
            <person name="Stecher B."/>
            <person name="McCoy K.D."/>
            <person name="Macpherson A.J."/>
        </authorList>
    </citation>
    <scope>NUCLEOTIDE SEQUENCE [LARGE SCALE GENOMIC DNA]</scope>
    <source>
        <strain evidence="2">I48</strain>
    </source>
</reference>
<evidence type="ECO:0008006" key="3">
    <source>
        <dbReference type="Google" id="ProtNLM"/>
    </source>
</evidence>
<dbReference type="InterPro" id="IPR011990">
    <property type="entry name" value="TPR-like_helical_dom_sf"/>
</dbReference>
<dbReference type="EMBL" id="CP015401">
    <property type="protein sequence ID" value="ANU58604.1"/>
    <property type="molecule type" value="Genomic_DNA"/>
</dbReference>
<dbReference type="Gene3D" id="1.25.40.390">
    <property type="match status" value="1"/>
</dbReference>
<organism evidence="1 2">
    <name type="scientific">Bacteroides caecimuris</name>
    <dbReference type="NCBI Taxonomy" id="1796613"/>
    <lineage>
        <taxon>Bacteria</taxon>
        <taxon>Pseudomonadati</taxon>
        <taxon>Bacteroidota</taxon>
        <taxon>Bacteroidia</taxon>
        <taxon>Bacteroidales</taxon>
        <taxon>Bacteroidaceae</taxon>
        <taxon>Bacteroides</taxon>
    </lineage>
</organism>
<dbReference type="OrthoDB" id="1387301at2"/>
<dbReference type="AlphaFoldDB" id="A0A1C7H1Z7"/>
<accession>A0A1C7H1Z7</accession>